<dbReference type="Proteomes" id="UP000467840">
    <property type="component" value="Unassembled WGS sequence"/>
</dbReference>
<dbReference type="Pfam" id="PF14223">
    <property type="entry name" value="Retrotran_gag_2"/>
    <property type="match status" value="1"/>
</dbReference>
<feature type="compositionally biased region" description="Basic and acidic residues" evidence="1">
    <location>
        <begin position="73"/>
        <end position="87"/>
    </location>
</feature>
<dbReference type="PANTHER" id="PTHR35317">
    <property type="entry name" value="OS04G0629600 PROTEIN"/>
    <property type="match status" value="1"/>
</dbReference>
<dbReference type="AlphaFoldDB" id="A0A6A6K2F8"/>
<organism evidence="2 3">
    <name type="scientific">Hevea brasiliensis</name>
    <name type="common">Para rubber tree</name>
    <name type="synonym">Siphonia brasiliensis</name>
    <dbReference type="NCBI Taxonomy" id="3981"/>
    <lineage>
        <taxon>Eukaryota</taxon>
        <taxon>Viridiplantae</taxon>
        <taxon>Streptophyta</taxon>
        <taxon>Embryophyta</taxon>
        <taxon>Tracheophyta</taxon>
        <taxon>Spermatophyta</taxon>
        <taxon>Magnoliopsida</taxon>
        <taxon>eudicotyledons</taxon>
        <taxon>Gunneridae</taxon>
        <taxon>Pentapetalae</taxon>
        <taxon>rosids</taxon>
        <taxon>fabids</taxon>
        <taxon>Malpighiales</taxon>
        <taxon>Euphorbiaceae</taxon>
        <taxon>Crotonoideae</taxon>
        <taxon>Micrandreae</taxon>
        <taxon>Hevea</taxon>
    </lineage>
</organism>
<dbReference type="PANTHER" id="PTHR35317:SF31">
    <property type="entry name" value="DUF4219 DOMAIN-CONTAINING PROTEIN"/>
    <property type="match status" value="1"/>
</dbReference>
<comment type="caution">
    <text evidence="2">The sequence shown here is derived from an EMBL/GenBank/DDBJ whole genome shotgun (WGS) entry which is preliminary data.</text>
</comment>
<proteinExistence type="predicted"/>
<feature type="region of interest" description="Disordered" evidence="1">
    <location>
        <begin position="73"/>
        <end position="101"/>
    </location>
</feature>
<protein>
    <submittedName>
        <fullName evidence="2">Uncharacterized protein</fullName>
    </submittedName>
</protein>
<evidence type="ECO:0000313" key="3">
    <source>
        <dbReference type="Proteomes" id="UP000467840"/>
    </source>
</evidence>
<reference evidence="2 3" key="1">
    <citation type="journal article" date="2020" name="Mol. Plant">
        <title>The Chromosome-Based Rubber Tree Genome Provides New Insights into Spurge Genome Evolution and Rubber Biosynthesis.</title>
        <authorList>
            <person name="Liu J."/>
            <person name="Shi C."/>
            <person name="Shi C.C."/>
            <person name="Li W."/>
            <person name="Zhang Q.J."/>
            <person name="Zhang Y."/>
            <person name="Li K."/>
            <person name="Lu H.F."/>
            <person name="Shi C."/>
            <person name="Zhu S.T."/>
            <person name="Xiao Z.Y."/>
            <person name="Nan H."/>
            <person name="Yue Y."/>
            <person name="Zhu X.G."/>
            <person name="Wu Y."/>
            <person name="Hong X.N."/>
            <person name="Fan G.Y."/>
            <person name="Tong Y."/>
            <person name="Zhang D."/>
            <person name="Mao C.L."/>
            <person name="Liu Y.L."/>
            <person name="Hao S.J."/>
            <person name="Liu W.Q."/>
            <person name="Lv M.Q."/>
            <person name="Zhang H.B."/>
            <person name="Liu Y."/>
            <person name="Hu-Tang G.R."/>
            <person name="Wang J.P."/>
            <person name="Wang J.H."/>
            <person name="Sun Y.H."/>
            <person name="Ni S.B."/>
            <person name="Chen W.B."/>
            <person name="Zhang X.C."/>
            <person name="Jiao Y.N."/>
            <person name="Eichler E.E."/>
            <person name="Li G.H."/>
            <person name="Liu X."/>
            <person name="Gao L.Z."/>
        </authorList>
    </citation>
    <scope>NUCLEOTIDE SEQUENCE [LARGE SCALE GENOMIC DNA]</scope>
    <source>
        <strain evidence="3">cv. GT1</strain>
        <tissue evidence="2">Leaf</tissue>
    </source>
</reference>
<evidence type="ECO:0000313" key="2">
    <source>
        <dbReference type="EMBL" id="KAF2282817.1"/>
    </source>
</evidence>
<evidence type="ECO:0000256" key="1">
    <source>
        <dbReference type="SAM" id="MobiDB-lite"/>
    </source>
</evidence>
<keyword evidence="3" id="KW-1185">Reference proteome</keyword>
<accession>A0A6A6K2F8</accession>
<sequence>MACETAKEAWDLLKAEFQGSALSKQMSVLNLRREFEVLKMKESETLKEYTDRLMTVVNKIKLLEDYKKYVSIHKESSSSNEEGRPVESDVSQEMDYEDNERVQKTKPLFEIYERCNLVFAEPINYQEASSS</sequence>
<name>A0A6A6K2F8_HEVBR</name>
<dbReference type="EMBL" id="JAAGAX010000049">
    <property type="protein sequence ID" value="KAF2282817.1"/>
    <property type="molecule type" value="Genomic_DNA"/>
</dbReference>
<gene>
    <name evidence="2" type="ORF">GH714_043108</name>
</gene>